<comment type="caution">
    <text evidence="1">The sequence shown here is derived from an EMBL/GenBank/DDBJ whole genome shotgun (WGS) entry which is preliminary data.</text>
</comment>
<evidence type="ECO:0000313" key="2">
    <source>
        <dbReference type="Proteomes" id="UP001521074"/>
    </source>
</evidence>
<evidence type="ECO:0000313" key="1">
    <source>
        <dbReference type="EMBL" id="MCE0745066.1"/>
    </source>
</evidence>
<evidence type="ECO:0008006" key="3">
    <source>
        <dbReference type="Google" id="ProtNLM"/>
    </source>
</evidence>
<gene>
    <name evidence="1" type="ORF">LWC05_14405</name>
</gene>
<protein>
    <recommendedName>
        <fullName evidence="3">Segregation and condensation protein A</fullName>
    </recommendedName>
</protein>
<dbReference type="RefSeq" id="WP_232878784.1">
    <property type="nucleotide sequence ID" value="NZ_JAJSOJ010000059.1"/>
</dbReference>
<reference evidence="1 2" key="1">
    <citation type="submission" date="2021-12" db="EMBL/GenBank/DDBJ databases">
        <title>Genome sequence of Acetobacter sicerae DmPark20a_162.</title>
        <authorList>
            <person name="Chaston J.M."/>
        </authorList>
    </citation>
    <scope>NUCLEOTIDE SEQUENCE [LARGE SCALE GENOMIC DNA]</scope>
    <source>
        <strain evidence="1 2">DmPark20a_162</strain>
    </source>
</reference>
<dbReference type="EMBL" id="JAJSOJ010000059">
    <property type="protein sequence ID" value="MCE0745066.1"/>
    <property type="molecule type" value="Genomic_DNA"/>
</dbReference>
<accession>A0ABS8VYT0</accession>
<dbReference type="Proteomes" id="UP001521074">
    <property type="component" value="Unassembled WGS sequence"/>
</dbReference>
<proteinExistence type="predicted"/>
<keyword evidence="2" id="KW-1185">Reference proteome</keyword>
<name>A0ABS8VYT0_9PROT</name>
<organism evidence="1 2">
    <name type="scientific">Acetobacter sicerae</name>
    <dbReference type="NCBI Taxonomy" id="85325"/>
    <lineage>
        <taxon>Bacteria</taxon>
        <taxon>Pseudomonadati</taxon>
        <taxon>Pseudomonadota</taxon>
        <taxon>Alphaproteobacteria</taxon>
        <taxon>Acetobacterales</taxon>
        <taxon>Acetobacteraceae</taxon>
        <taxon>Acetobacter</taxon>
    </lineage>
</organism>
<sequence length="250" mass="26623">MGDAADDLTRLEAVERSALVSGASAQLLTRYEDIIADPDLSLSAKAAWLLVVSRVVLRWSQEFVTALLPQQGEAPKTKTAQATPPDLPRLRLEAAALADWLDARTVLGREVFASGGTGGEVAGEADLVAFLWASLVAFEGAAASNARERPTWRVVQLDFPDLAAARERLLLLLEGEARLPLTSLASSLIGEGTGDGEQVSFLRRRGAVAGSFAASLELAKQGEATLTQERPFVDLFIERTASPPSVEESV</sequence>